<comment type="caution">
    <text evidence="2">The sequence shown here is derived from an EMBL/GenBank/DDBJ whole genome shotgun (WGS) entry which is preliminary data.</text>
</comment>
<feature type="signal peptide" evidence="1">
    <location>
        <begin position="1"/>
        <end position="20"/>
    </location>
</feature>
<reference evidence="2" key="1">
    <citation type="submission" date="2023-05" db="EMBL/GenBank/DDBJ databases">
        <authorList>
            <person name="Zhang X."/>
        </authorList>
    </citation>
    <scope>NUCLEOTIDE SEQUENCE</scope>
    <source>
        <strain evidence="2">BD1B2-1</strain>
    </source>
</reference>
<dbReference type="EMBL" id="JASJOU010000014">
    <property type="protein sequence ID" value="MDJ1505058.1"/>
    <property type="molecule type" value="Genomic_DNA"/>
</dbReference>
<proteinExistence type="predicted"/>
<evidence type="ECO:0008006" key="4">
    <source>
        <dbReference type="Google" id="ProtNLM"/>
    </source>
</evidence>
<evidence type="ECO:0000313" key="3">
    <source>
        <dbReference type="Proteomes" id="UP001232063"/>
    </source>
</evidence>
<evidence type="ECO:0000313" key="2">
    <source>
        <dbReference type="EMBL" id="MDJ1505058.1"/>
    </source>
</evidence>
<keyword evidence="3" id="KW-1185">Reference proteome</keyword>
<feature type="chain" id="PRO_5041965136" description="Phosphodiester glycosidase domain-containing protein" evidence="1">
    <location>
        <begin position="21"/>
        <end position="242"/>
    </location>
</feature>
<dbReference type="AlphaFoldDB" id="A0AAE3RCH0"/>
<dbReference type="RefSeq" id="WP_314516813.1">
    <property type="nucleotide sequence ID" value="NZ_JASJOU010000014.1"/>
</dbReference>
<keyword evidence="1" id="KW-0732">Signal</keyword>
<name>A0AAE3RCH0_9BACT</name>
<organism evidence="2 3">
    <name type="scientific">Xanthocytophaga agilis</name>
    <dbReference type="NCBI Taxonomy" id="3048010"/>
    <lineage>
        <taxon>Bacteria</taxon>
        <taxon>Pseudomonadati</taxon>
        <taxon>Bacteroidota</taxon>
        <taxon>Cytophagia</taxon>
        <taxon>Cytophagales</taxon>
        <taxon>Rhodocytophagaceae</taxon>
        <taxon>Xanthocytophaga</taxon>
    </lineage>
</organism>
<protein>
    <recommendedName>
        <fullName evidence="4">Phosphodiester glycosidase domain-containing protein</fullName>
    </recommendedName>
</protein>
<sequence length="242" mass="27483">MKLVLSISLILVLLSLINCTDNSEREIRIEKRKTKKGNVYTFFYPQDCSIGLATQRPDPKDKRYAFSVAAAYTDLQTSQPLDLLVYNGKVLQTNAKVGFLDGVLTFINNTISISHIAKGQYPTSTQIEEVRKKKGTLLLQELLVYDGKNLKGEGGSVFQRRALVELKDHRFVVVESVSDYVTMQQFGDDLIEMGAWKAIYLDMGDWDEGWYKSSDKVVKIGNRRSQTGRQSNWLVFARPLSR</sequence>
<evidence type="ECO:0000256" key="1">
    <source>
        <dbReference type="SAM" id="SignalP"/>
    </source>
</evidence>
<gene>
    <name evidence="2" type="ORF">QNI22_30625</name>
</gene>
<dbReference type="Proteomes" id="UP001232063">
    <property type="component" value="Unassembled WGS sequence"/>
</dbReference>
<accession>A0AAE3RCH0</accession>